<dbReference type="EMBL" id="VXCE01000019">
    <property type="protein sequence ID" value="KAA8475585.1"/>
    <property type="molecule type" value="Genomic_DNA"/>
</dbReference>
<name>A0A5M9GPC6_9BACI</name>
<evidence type="ECO:0000313" key="1">
    <source>
        <dbReference type="EMBL" id="KAA8475585.1"/>
    </source>
</evidence>
<evidence type="ECO:0000313" key="2">
    <source>
        <dbReference type="Proteomes" id="UP000325411"/>
    </source>
</evidence>
<dbReference type="AlphaFoldDB" id="A0A5M9GPC6"/>
<accession>A0A5M9GPC6</accession>
<reference evidence="1 2" key="1">
    <citation type="submission" date="2019-09" db="EMBL/GenBank/DDBJ databases">
        <authorList>
            <person name="Geng P."/>
            <person name="Wan X."/>
            <person name="Zhou G."/>
            <person name="Yuan Z."/>
            <person name="Hu X."/>
        </authorList>
    </citation>
    <scope>NUCLEOTIDE SEQUENCE [LARGE SCALE GENOMIC DNA]</scope>
    <source>
        <strain evidence="1 2">EFR-4</strain>
    </source>
</reference>
<proteinExistence type="predicted"/>
<sequence length="67" mass="7954">MYVTILLLHVKMMKSSFWGKNVLEFGFGEWNCIKGFIFNAVHEIITMILTILRCMKFISTIFKIYRS</sequence>
<dbReference type="Proteomes" id="UP000325411">
    <property type="component" value="Unassembled WGS sequence"/>
</dbReference>
<organism evidence="1 2">
    <name type="scientific">Bacillus paranthracis</name>
    <dbReference type="NCBI Taxonomy" id="2026186"/>
    <lineage>
        <taxon>Bacteria</taxon>
        <taxon>Bacillati</taxon>
        <taxon>Bacillota</taxon>
        <taxon>Bacilli</taxon>
        <taxon>Bacillales</taxon>
        <taxon>Bacillaceae</taxon>
        <taxon>Bacillus</taxon>
        <taxon>Bacillus cereus group</taxon>
    </lineage>
</organism>
<comment type="caution">
    <text evidence="1">The sequence shown here is derived from an EMBL/GenBank/DDBJ whole genome shotgun (WGS) entry which is preliminary data.</text>
</comment>
<gene>
    <name evidence="1" type="ORF">FYW06_21325</name>
</gene>
<protein>
    <submittedName>
        <fullName evidence="1">Uncharacterized protein</fullName>
    </submittedName>
</protein>